<reference evidence="2" key="2">
    <citation type="submission" date="2015-03" db="EMBL/GenBank/DDBJ databases">
        <title>Genome sequence of Pseudoalteromonas citrea.</title>
        <authorList>
            <person name="Xie B.-B."/>
            <person name="Rong J.-C."/>
            <person name="Qin Q.-L."/>
            <person name="Zhang Y.-Z."/>
        </authorList>
    </citation>
    <scope>NUCLEOTIDE SEQUENCE</scope>
    <source>
        <strain evidence="2">DSM 8771</strain>
    </source>
</reference>
<dbReference type="Proteomes" id="UP000016487">
    <property type="component" value="Unassembled WGS sequence"/>
</dbReference>
<keyword evidence="1" id="KW-0732">Signal</keyword>
<proteinExistence type="predicted"/>
<feature type="chain" id="PRO_5041903672" evidence="1">
    <location>
        <begin position="21"/>
        <end position="172"/>
    </location>
</feature>
<protein>
    <submittedName>
        <fullName evidence="2">Uncharacterized protein</fullName>
    </submittedName>
</protein>
<accession>A0AAD4AHQ1</accession>
<reference evidence="2" key="1">
    <citation type="journal article" date="2012" name="J. Bacteriol.">
        <title>Genome sequences of type strains of seven species of the marine bacterium Pseudoalteromonas.</title>
        <authorList>
            <person name="Xie B.B."/>
            <person name="Shu Y.L."/>
            <person name="Qin Q.L."/>
            <person name="Rong J.C."/>
            <person name="Zhang X.Y."/>
            <person name="Chen X.L."/>
            <person name="Shi M."/>
            <person name="He H.L."/>
            <person name="Zhou B.C."/>
            <person name="Zhang Y.Z."/>
        </authorList>
    </citation>
    <scope>NUCLEOTIDE SEQUENCE</scope>
    <source>
        <strain evidence="2">DSM 8771</strain>
    </source>
</reference>
<comment type="caution">
    <text evidence="2">The sequence shown here is derived from an EMBL/GenBank/DDBJ whole genome shotgun (WGS) entry which is preliminary data.</text>
</comment>
<sequence length="172" mass="19090">MKIFPILLSSIALSSGVAHASSTTPDGWAGLYKGECDLISPQRGAYLSFAMSLEIANQENGEVSWVLTYGSAPSQSIRNYNLLTIDESKGHYAIDENNGIIIDQYLVDNEFVSMFEIGSSKIQTTYELNSNGTLDVSMDNFTFETIRDAQIGPYTVSNYGVKVKQKCRLYKW</sequence>
<feature type="signal peptide" evidence="1">
    <location>
        <begin position="1"/>
        <end position="20"/>
    </location>
</feature>
<evidence type="ECO:0000313" key="2">
    <source>
        <dbReference type="EMBL" id="KAF7769923.1"/>
    </source>
</evidence>
<dbReference type="RefSeq" id="WP_010364579.1">
    <property type="nucleotide sequence ID" value="NZ_AHBZ03000021.1"/>
</dbReference>
<organism evidence="2 3">
    <name type="scientific">Pseudoalteromonas citrea</name>
    <dbReference type="NCBI Taxonomy" id="43655"/>
    <lineage>
        <taxon>Bacteria</taxon>
        <taxon>Pseudomonadati</taxon>
        <taxon>Pseudomonadota</taxon>
        <taxon>Gammaproteobacteria</taxon>
        <taxon>Alteromonadales</taxon>
        <taxon>Pseudoalteromonadaceae</taxon>
        <taxon>Pseudoalteromonas</taxon>
    </lineage>
</organism>
<name>A0AAD4AHQ1_9GAMM</name>
<gene>
    <name evidence="2" type="ORF">PCIT_a2848</name>
</gene>
<dbReference type="AlphaFoldDB" id="A0AAD4AHQ1"/>
<dbReference type="EMBL" id="AHBZ03000021">
    <property type="protein sequence ID" value="KAF7769923.1"/>
    <property type="molecule type" value="Genomic_DNA"/>
</dbReference>
<evidence type="ECO:0000256" key="1">
    <source>
        <dbReference type="SAM" id="SignalP"/>
    </source>
</evidence>
<evidence type="ECO:0000313" key="3">
    <source>
        <dbReference type="Proteomes" id="UP000016487"/>
    </source>
</evidence>